<dbReference type="Proteomes" id="UP000244336">
    <property type="component" value="Chromosome 3"/>
</dbReference>
<protein>
    <submittedName>
        <fullName evidence="2">Uncharacterized protein</fullName>
    </submittedName>
</protein>
<feature type="region of interest" description="Disordered" evidence="1">
    <location>
        <begin position="116"/>
        <end position="135"/>
    </location>
</feature>
<organism evidence="2 3">
    <name type="scientific">Panicum hallii var. hallii</name>
    <dbReference type="NCBI Taxonomy" id="1504633"/>
    <lineage>
        <taxon>Eukaryota</taxon>
        <taxon>Viridiplantae</taxon>
        <taxon>Streptophyta</taxon>
        <taxon>Embryophyta</taxon>
        <taxon>Tracheophyta</taxon>
        <taxon>Spermatophyta</taxon>
        <taxon>Magnoliopsida</taxon>
        <taxon>Liliopsida</taxon>
        <taxon>Poales</taxon>
        <taxon>Poaceae</taxon>
        <taxon>PACMAD clade</taxon>
        <taxon>Panicoideae</taxon>
        <taxon>Panicodae</taxon>
        <taxon>Paniceae</taxon>
        <taxon>Panicinae</taxon>
        <taxon>Panicum</taxon>
        <taxon>Panicum sect. Panicum</taxon>
    </lineage>
</organism>
<dbReference type="EMBL" id="CM009751">
    <property type="protein sequence ID" value="PUZ63571.1"/>
    <property type="molecule type" value="Genomic_DNA"/>
</dbReference>
<accession>A0A2T7E6W7</accession>
<evidence type="ECO:0000313" key="2">
    <source>
        <dbReference type="EMBL" id="PUZ63571.1"/>
    </source>
</evidence>
<keyword evidence="3" id="KW-1185">Reference proteome</keyword>
<reference evidence="2 3" key="1">
    <citation type="submission" date="2018-04" db="EMBL/GenBank/DDBJ databases">
        <title>WGS assembly of Panicum hallii var. hallii HAL2.</title>
        <authorList>
            <person name="Lovell J."/>
            <person name="Jenkins J."/>
            <person name="Lowry D."/>
            <person name="Mamidi S."/>
            <person name="Sreedasyam A."/>
            <person name="Weng X."/>
            <person name="Barry K."/>
            <person name="Bonette J."/>
            <person name="Campitelli B."/>
            <person name="Daum C."/>
            <person name="Gordon S."/>
            <person name="Gould B."/>
            <person name="Lipzen A."/>
            <person name="MacQueen A."/>
            <person name="Palacio-Mejia J."/>
            <person name="Plott C."/>
            <person name="Shakirov E."/>
            <person name="Shu S."/>
            <person name="Yoshinaga Y."/>
            <person name="Zane M."/>
            <person name="Rokhsar D."/>
            <person name="Grimwood J."/>
            <person name="Schmutz J."/>
            <person name="Juenger T."/>
        </authorList>
    </citation>
    <scope>NUCLEOTIDE SEQUENCE [LARGE SCALE GENOMIC DNA]</scope>
    <source>
        <strain evidence="3">cv. HAL2</strain>
    </source>
</reference>
<sequence length="135" mass="14561">MPPPPTVPHALLPWPVLSRKKQARGRHESSTTAGQDTQGCRPGGGNRWIRRGSTRIERWLTAKACIGWASRHAAGKAGVGWPGRVRRFQAVLALRLARGRACGPVAPPQSTLPRACRAHGSVNPASSPEARLWQA</sequence>
<evidence type="ECO:0000313" key="3">
    <source>
        <dbReference type="Proteomes" id="UP000244336"/>
    </source>
</evidence>
<dbReference type="AlphaFoldDB" id="A0A2T7E6W7"/>
<evidence type="ECO:0000256" key="1">
    <source>
        <dbReference type="SAM" id="MobiDB-lite"/>
    </source>
</evidence>
<feature type="region of interest" description="Disordered" evidence="1">
    <location>
        <begin position="19"/>
        <end position="48"/>
    </location>
</feature>
<name>A0A2T7E6W7_9POAL</name>
<proteinExistence type="predicted"/>
<dbReference type="Gramene" id="PUZ63571">
    <property type="protein sequence ID" value="PUZ63571"/>
    <property type="gene ID" value="GQ55_3G078700"/>
</dbReference>
<gene>
    <name evidence="2" type="ORF">GQ55_3G078700</name>
</gene>